<feature type="signal peptide" evidence="1">
    <location>
        <begin position="1"/>
        <end position="24"/>
    </location>
</feature>
<dbReference type="Pfam" id="PF24223">
    <property type="entry name" value="MrpH_C"/>
    <property type="match status" value="1"/>
</dbReference>
<feature type="domain" description="Fimbrial adhesin MrpH N-terminal" evidence="2">
    <location>
        <begin position="25"/>
        <end position="169"/>
    </location>
</feature>
<dbReference type="AlphaFoldDB" id="A0AAI9MXJ6"/>
<gene>
    <name evidence="4" type="ORF">JRA39_003362</name>
</gene>
<feature type="chain" id="PRO_5042564087" description="MrfJ" evidence="1">
    <location>
        <begin position="25"/>
        <end position="286"/>
    </location>
</feature>
<sequence length="286" mass="30926">MFKIIANFGVGLLLALSSSAMVYASTYFSYVEEVESHSKTENTYHYVIENWKVSSPYEPNPCKTILGSSARGCYFSINHLHAAPSKGGTASRIDWSCSINFINYTSMAEIIRDAQSQCGLAFPKSGKTRHSGPITTEECVGIFVATTDKKGGATMLPGGVCGIVPPPAGKCAFKYINNQQLVLDHGALNPDELNGNQKNSWFSVMCNKDMAIKIMSNMDGDYVNLRPDGSLKSHITLNGSPASAGVVYNMQANMETPVFTESTLITHGEVKPGKFSGRITLVMVVP</sequence>
<dbReference type="InterPro" id="IPR057009">
    <property type="entry name" value="MrpH_N"/>
</dbReference>
<proteinExistence type="predicted"/>
<dbReference type="Gene3D" id="2.60.40.1090">
    <property type="entry name" value="Fimbrial-type adhesion domain"/>
    <property type="match status" value="1"/>
</dbReference>
<evidence type="ECO:0008006" key="5">
    <source>
        <dbReference type="Google" id="ProtNLM"/>
    </source>
</evidence>
<dbReference type="InterPro" id="IPR057010">
    <property type="entry name" value="MrpH_C"/>
</dbReference>
<keyword evidence="1" id="KW-0732">Signal</keyword>
<protein>
    <recommendedName>
        <fullName evidence="5">MrfJ</fullName>
    </recommendedName>
</protein>
<accession>A0AAI9MXJ6</accession>
<dbReference type="CDD" id="cd22566">
    <property type="entry name" value="MrpH-like"/>
    <property type="match status" value="1"/>
</dbReference>
<organism evidence="4">
    <name type="scientific">Providencia stuartii</name>
    <dbReference type="NCBI Taxonomy" id="588"/>
    <lineage>
        <taxon>Bacteria</taxon>
        <taxon>Pseudomonadati</taxon>
        <taxon>Pseudomonadota</taxon>
        <taxon>Gammaproteobacteria</taxon>
        <taxon>Enterobacterales</taxon>
        <taxon>Morganellaceae</taxon>
        <taxon>Providencia</taxon>
    </lineage>
</organism>
<name>A0AAI9MXJ6_PROST</name>
<feature type="domain" description="Fimbrial adhesin MrpH C-terminal" evidence="3">
    <location>
        <begin position="175"/>
        <end position="286"/>
    </location>
</feature>
<evidence type="ECO:0000256" key="1">
    <source>
        <dbReference type="SAM" id="SignalP"/>
    </source>
</evidence>
<dbReference type="InterPro" id="IPR036937">
    <property type="entry name" value="Adhesion_dom_fimbrial_sf"/>
</dbReference>
<comment type="caution">
    <text evidence="4">The sequence shown here is derived from an EMBL/GenBank/DDBJ whole genome shotgun (WGS) entry which is preliminary data.</text>
</comment>
<dbReference type="GO" id="GO:0007155">
    <property type="term" value="P:cell adhesion"/>
    <property type="evidence" value="ECO:0007669"/>
    <property type="project" value="InterPro"/>
</dbReference>
<evidence type="ECO:0000259" key="2">
    <source>
        <dbReference type="Pfam" id="PF24222"/>
    </source>
</evidence>
<dbReference type="EMBL" id="AAZDVE040000032">
    <property type="protein sequence ID" value="EMP9434263.1"/>
    <property type="molecule type" value="Genomic_DNA"/>
</dbReference>
<reference evidence="4" key="1">
    <citation type="submission" date="2024-02" db="EMBL/GenBank/DDBJ databases">
        <authorList>
            <consortium name="Clinical and Environmental Microbiology Branch: Whole genome sequencing antimicrobial resistance pathogens in the healthcare setting"/>
        </authorList>
    </citation>
    <scope>NUCLEOTIDE SEQUENCE</scope>
    <source>
        <strain evidence="4">2020GO-00142</strain>
    </source>
</reference>
<evidence type="ECO:0000313" key="4">
    <source>
        <dbReference type="EMBL" id="EMP9434263.1"/>
    </source>
</evidence>
<evidence type="ECO:0000259" key="3">
    <source>
        <dbReference type="Pfam" id="PF24223"/>
    </source>
</evidence>
<dbReference type="GO" id="GO:0009289">
    <property type="term" value="C:pilus"/>
    <property type="evidence" value="ECO:0007669"/>
    <property type="project" value="InterPro"/>
</dbReference>
<dbReference type="Pfam" id="PF24222">
    <property type="entry name" value="MrpH_N"/>
    <property type="match status" value="1"/>
</dbReference>